<feature type="domain" description="Protein kinase" evidence="16">
    <location>
        <begin position="44"/>
        <end position="296"/>
    </location>
</feature>
<keyword evidence="2 13" id="KW-0723">Serine/threonine-protein kinase</keyword>
<dbReference type="OrthoDB" id="377346at2759"/>
<name>A0A9N9TYK1_PHYSR</name>
<accession>A0A9N9TYK1</accession>
<dbReference type="FunFam" id="3.30.200.20:FF:000042">
    <property type="entry name" value="Aurora kinase A"/>
    <property type="match status" value="1"/>
</dbReference>
<evidence type="ECO:0000256" key="15">
    <source>
        <dbReference type="SAM" id="MobiDB-lite"/>
    </source>
</evidence>
<sequence length="304" mass="34667">MSHRAASSDNKRTETQPKRPSSTNTKETAGRANGEKRVWSLNSFDIGRPLGKGKFGNVYLAREKTSKFVVALKVLFKRAVKENKIEHQVTREIEIQCSLKHPNILRMFGYFHDESRIYMILEYAPKGAVYAKLLSSPNKRFSEETAGAYIGQVADALQYCHSRNIIHRDIKPENLLLGVNEEIKIADFGWSVRNQSDRRTTLCGTLDYLSPEMILGETYDEKVDLWSLGVLCFEFLVGKPPFETSNSNNLCKNISEGEFKIPPYVSDDAKDLIRRLLVTESKYRIALNSVLKHPWILKHRAGKV</sequence>
<dbReference type="CDD" id="cd14007">
    <property type="entry name" value="STKc_Aurora"/>
    <property type="match status" value="1"/>
</dbReference>
<feature type="active site" description="Proton acceptor" evidence="9">
    <location>
        <position position="169"/>
    </location>
</feature>
<dbReference type="PROSITE" id="PS00108">
    <property type="entry name" value="PROTEIN_KINASE_ST"/>
    <property type="match status" value="1"/>
</dbReference>
<keyword evidence="6 10" id="KW-0067">ATP-binding</keyword>
<evidence type="ECO:0000256" key="13">
    <source>
        <dbReference type="RuleBase" id="RU000304"/>
    </source>
</evidence>
<feature type="binding site" evidence="10">
    <location>
        <position position="54"/>
    </location>
    <ligand>
        <name>ATP</name>
        <dbReference type="ChEBI" id="CHEBI:30616"/>
    </ligand>
</feature>
<dbReference type="GO" id="GO:0005524">
    <property type="term" value="F:ATP binding"/>
    <property type="evidence" value="ECO:0007669"/>
    <property type="project" value="UniProtKB-UniRule"/>
</dbReference>
<dbReference type="Pfam" id="PF00069">
    <property type="entry name" value="Pkinase"/>
    <property type="match status" value="1"/>
</dbReference>
<evidence type="ECO:0000256" key="5">
    <source>
        <dbReference type="ARBA" id="ARBA00022777"/>
    </source>
</evidence>
<dbReference type="PIRSF" id="PIRSF000654">
    <property type="entry name" value="Integrin-linked_kinase"/>
    <property type="match status" value="1"/>
</dbReference>
<evidence type="ECO:0000259" key="16">
    <source>
        <dbReference type="PROSITE" id="PS50011"/>
    </source>
</evidence>
<evidence type="ECO:0000256" key="1">
    <source>
        <dbReference type="ARBA" id="ARBA00004214"/>
    </source>
</evidence>
<evidence type="ECO:0000256" key="10">
    <source>
        <dbReference type="PIRSR" id="PIRSR630616-2"/>
    </source>
</evidence>
<protein>
    <recommendedName>
        <fullName evidence="14">Aurora kinase</fullName>
        <ecNumber evidence="14">2.7.11.1</ecNumber>
    </recommendedName>
</protein>
<evidence type="ECO:0000256" key="11">
    <source>
        <dbReference type="PIRSR" id="PIRSR630616-3"/>
    </source>
</evidence>
<feature type="binding site" evidence="10">
    <location>
        <position position="187"/>
    </location>
    <ligand>
        <name>ATP</name>
        <dbReference type="ChEBI" id="CHEBI:30616"/>
    </ligand>
</feature>
<evidence type="ECO:0000256" key="7">
    <source>
        <dbReference type="ARBA" id="ARBA00047899"/>
    </source>
</evidence>
<dbReference type="Proteomes" id="UP001153712">
    <property type="component" value="Chromosome 8"/>
</dbReference>
<feature type="binding site" evidence="10">
    <location>
        <position position="73"/>
    </location>
    <ligand>
        <name>ATP</name>
        <dbReference type="ChEBI" id="CHEBI:30616"/>
    </ligand>
</feature>
<keyword evidence="3 14" id="KW-0808">Transferase</keyword>
<reference evidence="17" key="1">
    <citation type="submission" date="2022-01" db="EMBL/GenBank/DDBJ databases">
        <authorList>
            <person name="King R."/>
        </authorList>
    </citation>
    <scope>NUCLEOTIDE SEQUENCE</scope>
</reference>
<dbReference type="FunFam" id="1.10.510.10:FF:000235">
    <property type="entry name" value="Serine/threonine-protein kinase ark1"/>
    <property type="match status" value="1"/>
</dbReference>
<evidence type="ECO:0000256" key="9">
    <source>
        <dbReference type="PIRSR" id="PIRSR630616-1"/>
    </source>
</evidence>
<evidence type="ECO:0000256" key="12">
    <source>
        <dbReference type="PROSITE-ProRule" id="PRU10141"/>
    </source>
</evidence>
<dbReference type="GO" id="GO:0032506">
    <property type="term" value="P:cytokinetic process"/>
    <property type="evidence" value="ECO:0007669"/>
    <property type="project" value="UniProtKB-ARBA"/>
</dbReference>
<dbReference type="SUPFAM" id="SSF56112">
    <property type="entry name" value="Protein kinase-like (PK-like)"/>
    <property type="match status" value="1"/>
</dbReference>
<dbReference type="PROSITE" id="PS50011">
    <property type="entry name" value="PROTEIN_KINASE_DOM"/>
    <property type="match status" value="1"/>
</dbReference>
<evidence type="ECO:0000256" key="2">
    <source>
        <dbReference type="ARBA" id="ARBA00022527"/>
    </source>
</evidence>
<dbReference type="GO" id="GO:0030261">
    <property type="term" value="P:chromosome condensation"/>
    <property type="evidence" value="ECO:0007669"/>
    <property type="project" value="UniProtKB-ARBA"/>
</dbReference>
<dbReference type="GO" id="GO:0030496">
    <property type="term" value="C:midbody"/>
    <property type="evidence" value="ECO:0007669"/>
    <property type="project" value="UniProtKB-SubCell"/>
</dbReference>
<dbReference type="InterPro" id="IPR000719">
    <property type="entry name" value="Prot_kinase_dom"/>
</dbReference>
<comment type="catalytic activity">
    <reaction evidence="7 14">
        <text>L-threonyl-[protein] + ATP = O-phospho-L-threonyl-[protein] + ADP + H(+)</text>
        <dbReference type="Rhea" id="RHEA:46608"/>
        <dbReference type="Rhea" id="RHEA-COMP:11060"/>
        <dbReference type="Rhea" id="RHEA-COMP:11605"/>
        <dbReference type="ChEBI" id="CHEBI:15378"/>
        <dbReference type="ChEBI" id="CHEBI:30013"/>
        <dbReference type="ChEBI" id="CHEBI:30616"/>
        <dbReference type="ChEBI" id="CHEBI:61977"/>
        <dbReference type="ChEBI" id="CHEBI:456216"/>
        <dbReference type="EC" id="2.7.11.1"/>
    </reaction>
</comment>
<dbReference type="InterPro" id="IPR030616">
    <property type="entry name" value="Aur-like"/>
</dbReference>
<dbReference type="PROSITE" id="PS00107">
    <property type="entry name" value="PROTEIN_KINASE_ATP"/>
    <property type="match status" value="1"/>
</dbReference>
<dbReference type="EMBL" id="OU900101">
    <property type="protein sequence ID" value="CAG9864407.1"/>
    <property type="molecule type" value="Genomic_DNA"/>
</dbReference>
<evidence type="ECO:0000256" key="14">
    <source>
        <dbReference type="RuleBase" id="RU367134"/>
    </source>
</evidence>
<dbReference type="Gene3D" id="1.10.510.10">
    <property type="entry name" value="Transferase(Phosphotransferase) domain 1"/>
    <property type="match status" value="1"/>
</dbReference>
<comment type="catalytic activity">
    <reaction evidence="8 14">
        <text>L-seryl-[protein] + ATP = O-phospho-L-seryl-[protein] + ADP + H(+)</text>
        <dbReference type="Rhea" id="RHEA:17989"/>
        <dbReference type="Rhea" id="RHEA-COMP:9863"/>
        <dbReference type="Rhea" id="RHEA-COMP:11604"/>
        <dbReference type="ChEBI" id="CHEBI:15378"/>
        <dbReference type="ChEBI" id="CHEBI:29999"/>
        <dbReference type="ChEBI" id="CHEBI:30616"/>
        <dbReference type="ChEBI" id="CHEBI:83421"/>
        <dbReference type="ChEBI" id="CHEBI:456216"/>
        <dbReference type="EC" id="2.7.11.1"/>
    </reaction>
</comment>
<dbReference type="AlphaFoldDB" id="A0A9N9TYK1"/>
<dbReference type="PANTHER" id="PTHR24350">
    <property type="entry name" value="SERINE/THREONINE-PROTEIN KINASE IAL-RELATED"/>
    <property type="match status" value="1"/>
</dbReference>
<dbReference type="EC" id="2.7.11.1" evidence="14"/>
<dbReference type="GO" id="GO:0004674">
    <property type="term" value="F:protein serine/threonine kinase activity"/>
    <property type="evidence" value="ECO:0007669"/>
    <property type="project" value="UniProtKB-KW"/>
</dbReference>
<keyword evidence="5 14" id="KW-0418">Kinase</keyword>
<feature type="binding site" evidence="12">
    <location>
        <position position="81"/>
    </location>
    <ligand>
        <name>ATP</name>
        <dbReference type="ChEBI" id="CHEBI:30616"/>
    </ligand>
</feature>
<dbReference type="GO" id="GO:0000070">
    <property type="term" value="P:mitotic sister chromatid segregation"/>
    <property type="evidence" value="ECO:0007669"/>
    <property type="project" value="UniProtKB-ARBA"/>
</dbReference>
<feature type="binding site" evidence="10">
    <location>
        <begin position="122"/>
        <end position="124"/>
    </location>
    <ligand>
        <name>ATP</name>
        <dbReference type="ChEBI" id="CHEBI:30616"/>
    </ligand>
</feature>
<evidence type="ECO:0000313" key="18">
    <source>
        <dbReference type="Proteomes" id="UP001153712"/>
    </source>
</evidence>
<dbReference type="SMART" id="SM00220">
    <property type="entry name" value="S_TKc"/>
    <property type="match status" value="1"/>
</dbReference>
<evidence type="ECO:0000256" key="4">
    <source>
        <dbReference type="ARBA" id="ARBA00022741"/>
    </source>
</evidence>
<feature type="region of interest" description="Disordered" evidence="15">
    <location>
        <begin position="1"/>
        <end position="33"/>
    </location>
</feature>
<dbReference type="InterPro" id="IPR017441">
    <property type="entry name" value="Protein_kinase_ATP_BS"/>
</dbReference>
<evidence type="ECO:0000313" key="17">
    <source>
        <dbReference type="EMBL" id="CAG9864407.1"/>
    </source>
</evidence>
<gene>
    <name evidence="17" type="ORF">PHYEVI_LOCUS10663</name>
</gene>
<comment type="subcellular location">
    <subcellularLocation>
        <location evidence="1">Midbody</location>
    </subcellularLocation>
</comment>
<comment type="similarity">
    <text evidence="14">Belongs to the protein kinase superfamily. Ser/Thr protein kinase family. Aurora subfamily.</text>
</comment>
<keyword evidence="4 10" id="KW-0547">Nucleotide-binding</keyword>
<dbReference type="InterPro" id="IPR008271">
    <property type="entry name" value="Ser/Thr_kinase_AS"/>
</dbReference>
<dbReference type="InterPro" id="IPR011009">
    <property type="entry name" value="Kinase-like_dom_sf"/>
</dbReference>
<dbReference type="GO" id="GO:0006325">
    <property type="term" value="P:chromatin organization"/>
    <property type="evidence" value="ECO:0007669"/>
    <property type="project" value="UniProtKB-ARBA"/>
</dbReference>
<keyword evidence="18" id="KW-1185">Reference proteome</keyword>
<feature type="compositionally biased region" description="Polar residues" evidence="15">
    <location>
        <begin position="18"/>
        <end position="27"/>
    </location>
</feature>
<organism evidence="17 18">
    <name type="scientific">Phyllotreta striolata</name>
    <name type="common">Striped flea beetle</name>
    <name type="synonym">Crioceris striolata</name>
    <dbReference type="NCBI Taxonomy" id="444603"/>
    <lineage>
        <taxon>Eukaryota</taxon>
        <taxon>Metazoa</taxon>
        <taxon>Ecdysozoa</taxon>
        <taxon>Arthropoda</taxon>
        <taxon>Hexapoda</taxon>
        <taxon>Insecta</taxon>
        <taxon>Pterygota</taxon>
        <taxon>Neoptera</taxon>
        <taxon>Endopterygota</taxon>
        <taxon>Coleoptera</taxon>
        <taxon>Polyphaga</taxon>
        <taxon>Cucujiformia</taxon>
        <taxon>Chrysomeloidea</taxon>
        <taxon>Chrysomelidae</taxon>
        <taxon>Galerucinae</taxon>
        <taxon>Alticini</taxon>
        <taxon>Phyllotreta</taxon>
    </lineage>
</organism>
<feature type="cross-link" description="Glycyl lysine isopeptide (Lys-Gly) (interchain with G-Cter in SUMO2)" evidence="11">
    <location>
        <position position="171"/>
    </location>
</feature>
<evidence type="ECO:0000256" key="6">
    <source>
        <dbReference type="ARBA" id="ARBA00022840"/>
    </source>
</evidence>
<evidence type="ECO:0000256" key="8">
    <source>
        <dbReference type="ARBA" id="ARBA00048679"/>
    </source>
</evidence>
<dbReference type="Gene3D" id="3.30.200.20">
    <property type="entry name" value="Phosphorylase Kinase, domain 1"/>
    <property type="match status" value="1"/>
</dbReference>
<evidence type="ECO:0000256" key="3">
    <source>
        <dbReference type="ARBA" id="ARBA00022679"/>
    </source>
</evidence>
<proteinExistence type="inferred from homology"/>
<feature type="binding site" evidence="10">
    <location>
        <begin position="173"/>
        <end position="174"/>
    </location>
    <ligand>
        <name>ATP</name>
        <dbReference type="ChEBI" id="CHEBI:30616"/>
    </ligand>
</feature>